<feature type="chain" id="PRO_5026982895" evidence="1">
    <location>
        <begin position="20"/>
        <end position="456"/>
    </location>
</feature>
<name>A0A6P1MC52_9BACT</name>
<dbReference type="KEGG" id="taer:GT409_06780"/>
<evidence type="ECO:0000256" key="1">
    <source>
        <dbReference type="SAM" id="SignalP"/>
    </source>
</evidence>
<proteinExistence type="predicted"/>
<keyword evidence="1" id="KW-0732">Signal</keyword>
<dbReference type="EMBL" id="CP047593">
    <property type="protein sequence ID" value="QHI69166.1"/>
    <property type="molecule type" value="Genomic_DNA"/>
</dbReference>
<dbReference type="RefSeq" id="WP_160628199.1">
    <property type="nucleotide sequence ID" value="NZ_CP047593.1"/>
</dbReference>
<keyword evidence="3" id="KW-1185">Reference proteome</keyword>
<sequence>MKKQSIGAVLFIAAGWCSAFELITDNRFQTGLNALDPDTGAVEGEIQYTTANGDPAWKLAQWNSQASVYGQSPSVLQSGAYQWANLYKAIVMGPTNTADSDLKLTVNSINEHNGVYQTNNDERPAMLVSQKISEPNGHIGVASPWISEMTELNFNVDAKLCYANHIYTNGYNSLIHAAQFLVYFTVQNLNTSSLDYGEYLWFGLRLYDDRVDLPGLAVKEDIGTGKLIYNIGIEPFCTNGLALGAWKNISGDLLPYVEDALDAAWQLGYLTNSMTYNDYKIGAMNMGWEVPGLSCVAMQVKNFGLETYGLYFPKPYEFNVNGDREDWAFANLTEVYDGPYNGVWIFTASQSGPQLIGPEILVDAEMYPKVIVKMANAGNPAAASVAQLFWKCTGDTSFSEARSKKVNIGNGGGWVEYTFDMTNDPDWHDEIIQLRLDPIYYGDGHAVGIDYIRFSE</sequence>
<dbReference type="AlphaFoldDB" id="A0A6P1MC52"/>
<feature type="signal peptide" evidence="1">
    <location>
        <begin position="1"/>
        <end position="19"/>
    </location>
</feature>
<organism evidence="2 3">
    <name type="scientific">Tichowtungia aerotolerans</name>
    <dbReference type="NCBI Taxonomy" id="2697043"/>
    <lineage>
        <taxon>Bacteria</taxon>
        <taxon>Pseudomonadati</taxon>
        <taxon>Kiritimatiellota</taxon>
        <taxon>Tichowtungiia</taxon>
        <taxon>Tichowtungiales</taxon>
        <taxon>Tichowtungiaceae</taxon>
        <taxon>Tichowtungia</taxon>
    </lineage>
</organism>
<reference evidence="2 3" key="1">
    <citation type="submission" date="2020-01" db="EMBL/GenBank/DDBJ databases">
        <title>Ponticoccus aerotolerans gen. nov., sp. nov., an anaerobic bacterium and proposal of Ponticoccusceae fam. nov., Ponticoccusles ord. nov. and Ponticoccuse classis nov. in the phylum Kiritimatiellaeota.</title>
        <authorList>
            <person name="Zhou L.Y."/>
            <person name="Du Z.J."/>
        </authorList>
    </citation>
    <scope>NUCLEOTIDE SEQUENCE [LARGE SCALE GENOMIC DNA]</scope>
    <source>
        <strain evidence="2 3">S-5007</strain>
    </source>
</reference>
<accession>A0A6P1MC52</accession>
<evidence type="ECO:0000313" key="3">
    <source>
        <dbReference type="Proteomes" id="UP000464954"/>
    </source>
</evidence>
<gene>
    <name evidence="2" type="ORF">GT409_06780</name>
</gene>
<dbReference type="Proteomes" id="UP000464954">
    <property type="component" value="Chromosome"/>
</dbReference>
<protein>
    <submittedName>
        <fullName evidence="2">Uncharacterized protein</fullName>
    </submittedName>
</protein>
<evidence type="ECO:0000313" key="2">
    <source>
        <dbReference type="EMBL" id="QHI69166.1"/>
    </source>
</evidence>